<dbReference type="Gene3D" id="1.10.10.60">
    <property type="entry name" value="Homeodomain-like"/>
    <property type="match status" value="1"/>
</dbReference>
<name>A0ABT4SB34_9ACTN</name>
<evidence type="ECO:0000259" key="3">
    <source>
        <dbReference type="PROSITE" id="PS01124"/>
    </source>
</evidence>
<dbReference type="Gene3D" id="3.40.50.880">
    <property type="match status" value="1"/>
</dbReference>
<dbReference type="CDD" id="cd03137">
    <property type="entry name" value="GATase1_AraC_1"/>
    <property type="match status" value="1"/>
</dbReference>
<dbReference type="SUPFAM" id="SSF52317">
    <property type="entry name" value="Class I glutamine amidotransferase-like"/>
    <property type="match status" value="1"/>
</dbReference>
<evidence type="ECO:0000313" key="4">
    <source>
        <dbReference type="EMBL" id="MDA0634389.1"/>
    </source>
</evidence>
<dbReference type="Proteomes" id="UP001144036">
    <property type="component" value="Unassembled WGS sequence"/>
</dbReference>
<dbReference type="PANTHER" id="PTHR43130:SF3">
    <property type="entry name" value="HTH-TYPE TRANSCRIPTIONAL REGULATOR RV1931C"/>
    <property type="match status" value="1"/>
</dbReference>
<dbReference type="SUPFAM" id="SSF46689">
    <property type="entry name" value="Homeodomain-like"/>
    <property type="match status" value="2"/>
</dbReference>
<keyword evidence="1" id="KW-0805">Transcription regulation</keyword>
<accession>A0ABT4SB34</accession>
<proteinExistence type="predicted"/>
<reference evidence="4" key="1">
    <citation type="submission" date="2022-11" db="EMBL/GenBank/DDBJ databases">
        <title>Nonomuraea corallina sp. nov., a new species of the genus Nonomuraea isolated from sea side sediment in Thai sea.</title>
        <authorList>
            <person name="Ngamcharungchit C."/>
            <person name="Matsumoto A."/>
            <person name="Suriyachadkun C."/>
            <person name="Panbangred W."/>
            <person name="Inahashi Y."/>
            <person name="Intra B."/>
        </authorList>
    </citation>
    <scope>NUCLEOTIDE SEQUENCE</scope>
    <source>
        <strain evidence="4">MCN248</strain>
    </source>
</reference>
<dbReference type="Pfam" id="PF01965">
    <property type="entry name" value="DJ-1_PfpI"/>
    <property type="match status" value="1"/>
</dbReference>
<organism evidence="4 5">
    <name type="scientific">Nonomuraea corallina</name>
    <dbReference type="NCBI Taxonomy" id="2989783"/>
    <lineage>
        <taxon>Bacteria</taxon>
        <taxon>Bacillati</taxon>
        <taxon>Actinomycetota</taxon>
        <taxon>Actinomycetes</taxon>
        <taxon>Streptosporangiales</taxon>
        <taxon>Streptosporangiaceae</taxon>
        <taxon>Nonomuraea</taxon>
    </lineage>
</organism>
<evidence type="ECO:0000256" key="1">
    <source>
        <dbReference type="ARBA" id="ARBA00023015"/>
    </source>
</evidence>
<dbReference type="InterPro" id="IPR002818">
    <property type="entry name" value="DJ-1/PfpI"/>
</dbReference>
<dbReference type="Pfam" id="PF12833">
    <property type="entry name" value="HTH_18"/>
    <property type="match status" value="1"/>
</dbReference>
<dbReference type="EMBL" id="JAPNNL010000041">
    <property type="protein sequence ID" value="MDA0634389.1"/>
    <property type="molecule type" value="Genomic_DNA"/>
</dbReference>
<dbReference type="RefSeq" id="WP_270155199.1">
    <property type="nucleotide sequence ID" value="NZ_JAPNNL010000041.1"/>
</dbReference>
<dbReference type="InterPro" id="IPR029062">
    <property type="entry name" value="Class_I_gatase-like"/>
</dbReference>
<dbReference type="InterPro" id="IPR009057">
    <property type="entry name" value="Homeodomain-like_sf"/>
</dbReference>
<dbReference type="PROSITE" id="PS01124">
    <property type="entry name" value="HTH_ARAC_FAMILY_2"/>
    <property type="match status" value="1"/>
</dbReference>
<dbReference type="InterPro" id="IPR018060">
    <property type="entry name" value="HTH_AraC"/>
</dbReference>
<keyword evidence="2" id="KW-0804">Transcription</keyword>
<gene>
    <name evidence="4" type="ORF">OUY22_13275</name>
</gene>
<dbReference type="PANTHER" id="PTHR43130">
    <property type="entry name" value="ARAC-FAMILY TRANSCRIPTIONAL REGULATOR"/>
    <property type="match status" value="1"/>
</dbReference>
<comment type="caution">
    <text evidence="4">The sequence shown here is derived from an EMBL/GenBank/DDBJ whole genome shotgun (WGS) entry which is preliminary data.</text>
</comment>
<protein>
    <submittedName>
        <fullName evidence="4">GlxA family transcriptional regulator</fullName>
    </submittedName>
</protein>
<feature type="domain" description="HTH araC/xylS-type" evidence="3">
    <location>
        <begin position="218"/>
        <end position="316"/>
    </location>
</feature>
<evidence type="ECO:0000313" key="5">
    <source>
        <dbReference type="Proteomes" id="UP001144036"/>
    </source>
</evidence>
<evidence type="ECO:0000256" key="2">
    <source>
        <dbReference type="ARBA" id="ARBA00023163"/>
    </source>
</evidence>
<dbReference type="InterPro" id="IPR052158">
    <property type="entry name" value="INH-QAR"/>
</dbReference>
<dbReference type="SMART" id="SM00342">
    <property type="entry name" value="HTH_ARAC"/>
    <property type="match status" value="1"/>
</dbReference>
<sequence>MPERRVVVVGYPAAQLLDIACVTSALQSANWRGANPAYEMVLATLGGHPITCASGLTLQAHEALEHLRGPLDTLVVSGGIGCMAAADNPLIIAHVRRLARESRRVASVCTGAEILAEAGLLDGRRATTHWEWAPHLATKYPKIQVDPDPIFIRDGEVATSAGVTSAIDLTLAFIEEDHGPEVARGVARHLVTYLQRPGNQAQMSMFTAAPPPDNSLVERVMRHIVANLAGDLTTSTLAAGAGVSDRHLTRLFLKHAGLTPGRFIRHARTEAAAHLLASTSLPVAVVAARCGFGTAETLRQAFVDRYGVPPSHYRMTQSSATERAPA</sequence>
<keyword evidence="5" id="KW-1185">Reference proteome</keyword>